<feature type="region of interest" description="Disordered" evidence="1">
    <location>
        <begin position="188"/>
        <end position="207"/>
    </location>
</feature>
<dbReference type="AlphaFoldDB" id="A0A9P5YWQ0"/>
<feature type="region of interest" description="Disordered" evidence="1">
    <location>
        <begin position="403"/>
        <end position="467"/>
    </location>
</feature>
<feature type="compositionally biased region" description="Polar residues" evidence="1">
    <location>
        <begin position="221"/>
        <end position="240"/>
    </location>
</feature>
<evidence type="ECO:0000313" key="2">
    <source>
        <dbReference type="EMBL" id="KAF9476854.1"/>
    </source>
</evidence>
<evidence type="ECO:0000313" key="3">
    <source>
        <dbReference type="Proteomes" id="UP000807469"/>
    </source>
</evidence>
<dbReference type="OrthoDB" id="3037510at2759"/>
<reference evidence="2" key="1">
    <citation type="submission" date="2020-11" db="EMBL/GenBank/DDBJ databases">
        <authorList>
            <consortium name="DOE Joint Genome Institute"/>
            <person name="Ahrendt S."/>
            <person name="Riley R."/>
            <person name="Andreopoulos W."/>
            <person name="Labutti K."/>
            <person name="Pangilinan J."/>
            <person name="Ruiz-Duenas F.J."/>
            <person name="Barrasa J.M."/>
            <person name="Sanchez-Garcia M."/>
            <person name="Camarero S."/>
            <person name="Miyauchi S."/>
            <person name="Serrano A."/>
            <person name="Linde D."/>
            <person name="Babiker R."/>
            <person name="Drula E."/>
            <person name="Ayuso-Fernandez I."/>
            <person name="Pacheco R."/>
            <person name="Padilla G."/>
            <person name="Ferreira P."/>
            <person name="Barriuso J."/>
            <person name="Kellner H."/>
            <person name="Castanera R."/>
            <person name="Alfaro M."/>
            <person name="Ramirez L."/>
            <person name="Pisabarro A.G."/>
            <person name="Kuo A."/>
            <person name="Tritt A."/>
            <person name="Lipzen A."/>
            <person name="He G."/>
            <person name="Yan M."/>
            <person name="Ng V."/>
            <person name="Cullen D."/>
            <person name="Martin F."/>
            <person name="Rosso M.-N."/>
            <person name="Henrissat B."/>
            <person name="Hibbett D."/>
            <person name="Martinez A.T."/>
            <person name="Grigoriev I.V."/>
        </authorList>
    </citation>
    <scope>NUCLEOTIDE SEQUENCE</scope>
    <source>
        <strain evidence="2">CIRM-BRFM 674</strain>
    </source>
</reference>
<proteinExistence type="predicted"/>
<keyword evidence="3" id="KW-1185">Reference proteome</keyword>
<feature type="compositionally biased region" description="Low complexity" evidence="1">
    <location>
        <begin position="188"/>
        <end position="198"/>
    </location>
</feature>
<organism evidence="2 3">
    <name type="scientific">Pholiota conissans</name>
    <dbReference type="NCBI Taxonomy" id="109636"/>
    <lineage>
        <taxon>Eukaryota</taxon>
        <taxon>Fungi</taxon>
        <taxon>Dikarya</taxon>
        <taxon>Basidiomycota</taxon>
        <taxon>Agaricomycotina</taxon>
        <taxon>Agaricomycetes</taxon>
        <taxon>Agaricomycetidae</taxon>
        <taxon>Agaricales</taxon>
        <taxon>Agaricineae</taxon>
        <taxon>Strophariaceae</taxon>
        <taxon>Pholiota</taxon>
    </lineage>
</organism>
<feature type="region of interest" description="Disordered" evidence="1">
    <location>
        <begin position="293"/>
        <end position="315"/>
    </location>
</feature>
<feature type="region of interest" description="Disordered" evidence="1">
    <location>
        <begin position="221"/>
        <end position="257"/>
    </location>
</feature>
<sequence length="491" mass="55824">MLKASIFKKKKVPPEKFLVVVNAWGMRLGTDFGASDFNNVGAWFEFMLRGDYPGVGIQSLYYQRTHRNIIVELPREVKDITNYLGRHFYSKFLTNSPLSEKYADIYEYKYATHGDPGEKNWSIGYPAYKEIPKGIPLANPYPCPGTADPPPIDVRDYAFPVPPVVYERRLERYASELQAAVPILLNSSDATSASSPSSIIRADKGKERVVEMTPNQMAEASTSLYTPYTPPSHLTASLKGSTHHHAESSSQSSEPIVKKMDPYEEEEMARQSLFSTSSQTVKDEADDFLSSLLGTRPKKEEHEESVLQPESNEDDYEPSTELLAMLGTLPPELIGDDTDIPQHPQLKEEEESDIKVKPEPLDEMIPDYTPSEDLLEALSSLPTDIPPNEPQNTPRVKIEFRERDIKSEPAWQQQQPPSPTIKREAQNYSIPRAPIVKSEPLDDDRAFDLQSRGHHHYDPSRDPRIRERDRRTCASLKPYCTNYYSTIKQMW</sequence>
<dbReference type="EMBL" id="MU155279">
    <property type="protein sequence ID" value="KAF9476854.1"/>
    <property type="molecule type" value="Genomic_DNA"/>
</dbReference>
<dbReference type="Proteomes" id="UP000807469">
    <property type="component" value="Unassembled WGS sequence"/>
</dbReference>
<feature type="compositionally biased region" description="Basic and acidic residues" evidence="1">
    <location>
        <begin position="456"/>
        <end position="467"/>
    </location>
</feature>
<gene>
    <name evidence="2" type="ORF">BDN70DRAFT_881844</name>
</gene>
<protein>
    <submittedName>
        <fullName evidence="2">Uncharacterized protein</fullName>
    </submittedName>
</protein>
<feature type="region of interest" description="Disordered" evidence="1">
    <location>
        <begin position="330"/>
        <end position="367"/>
    </location>
</feature>
<name>A0A9P5YWQ0_9AGAR</name>
<evidence type="ECO:0000256" key="1">
    <source>
        <dbReference type="SAM" id="MobiDB-lite"/>
    </source>
</evidence>
<accession>A0A9P5YWQ0</accession>
<comment type="caution">
    <text evidence="2">The sequence shown here is derived from an EMBL/GenBank/DDBJ whole genome shotgun (WGS) entry which is preliminary data.</text>
</comment>